<dbReference type="Proteomes" id="UP000197138">
    <property type="component" value="Unassembled WGS sequence"/>
</dbReference>
<protein>
    <submittedName>
        <fullName evidence="1">Uncharacterized protein</fullName>
    </submittedName>
</protein>
<dbReference type="EMBL" id="MTKT01002214">
    <property type="protein sequence ID" value="OWM81665.1"/>
    <property type="molecule type" value="Genomic_DNA"/>
</dbReference>
<evidence type="ECO:0000313" key="2">
    <source>
        <dbReference type="Proteomes" id="UP000197138"/>
    </source>
</evidence>
<name>A0A218X8X3_PUNGR</name>
<organism evidence="1 2">
    <name type="scientific">Punica granatum</name>
    <name type="common">Pomegranate</name>
    <dbReference type="NCBI Taxonomy" id="22663"/>
    <lineage>
        <taxon>Eukaryota</taxon>
        <taxon>Viridiplantae</taxon>
        <taxon>Streptophyta</taxon>
        <taxon>Embryophyta</taxon>
        <taxon>Tracheophyta</taxon>
        <taxon>Spermatophyta</taxon>
        <taxon>Magnoliopsida</taxon>
        <taxon>eudicotyledons</taxon>
        <taxon>Gunneridae</taxon>
        <taxon>Pentapetalae</taxon>
        <taxon>rosids</taxon>
        <taxon>malvids</taxon>
        <taxon>Myrtales</taxon>
        <taxon>Lythraceae</taxon>
        <taxon>Punica</taxon>
    </lineage>
</organism>
<accession>A0A218X8X3</accession>
<evidence type="ECO:0000313" key="1">
    <source>
        <dbReference type="EMBL" id="OWM81665.1"/>
    </source>
</evidence>
<comment type="caution">
    <text evidence="1">The sequence shown here is derived from an EMBL/GenBank/DDBJ whole genome shotgun (WGS) entry which is preliminary data.</text>
</comment>
<proteinExistence type="predicted"/>
<dbReference type="AlphaFoldDB" id="A0A218X8X3"/>
<gene>
    <name evidence="1" type="ORF">CDL15_Pgr007703</name>
</gene>
<sequence length="90" mass="10109">MSMKMTHKKCPGLGHNSLTFPDFSFRSLWVLEMPGIVGWTWMKLKMMMMILMCGLLCSSQMGRPSCPAQALEPDGLAHVMKPKPIRGNII</sequence>
<reference evidence="2" key="1">
    <citation type="journal article" date="2017" name="Plant J.">
        <title>The pomegranate (Punica granatum L.) genome and the genomics of punicalagin biosynthesis.</title>
        <authorList>
            <person name="Qin G."/>
            <person name="Xu C."/>
            <person name="Ming R."/>
            <person name="Tang H."/>
            <person name="Guyot R."/>
            <person name="Kramer E.M."/>
            <person name="Hu Y."/>
            <person name="Yi X."/>
            <person name="Qi Y."/>
            <person name="Xu X."/>
            <person name="Gao Z."/>
            <person name="Pan H."/>
            <person name="Jian J."/>
            <person name="Tian Y."/>
            <person name="Yue Z."/>
            <person name="Xu Y."/>
        </authorList>
    </citation>
    <scope>NUCLEOTIDE SEQUENCE [LARGE SCALE GENOMIC DNA]</scope>
    <source>
        <strain evidence="2">cv. Dabenzi</strain>
    </source>
</reference>